<dbReference type="AlphaFoldDB" id="A0A1I8FNP1"/>
<dbReference type="Gene3D" id="3.60.110.10">
    <property type="entry name" value="Carbon-nitrogen hydrolase"/>
    <property type="match status" value="1"/>
</dbReference>
<sequence>SAFVMGSPSGPGAGALKLALLQLRGRRRQGDNVWQTPIRPRSGWASATISGFPAWLPARLAELGCDLLVYPGAFNTTTGPAHWELLVRATASAESASSLPSALQQQHPRIRWLRCPRPQHGGGSWAPCWPTAEDRTRAASLWTIDPARCDSVRQQIPLLKQQRPGLYGGSV</sequence>
<reference evidence="2" key="1">
    <citation type="submission" date="2016-11" db="UniProtKB">
        <authorList>
            <consortium name="WormBaseParasite"/>
        </authorList>
    </citation>
    <scope>IDENTIFICATION</scope>
</reference>
<dbReference type="InterPro" id="IPR036526">
    <property type="entry name" value="C-N_Hydrolase_sf"/>
</dbReference>
<dbReference type="Proteomes" id="UP000095280">
    <property type="component" value="Unplaced"/>
</dbReference>
<organism evidence="1 2">
    <name type="scientific">Macrostomum lignano</name>
    <dbReference type="NCBI Taxonomy" id="282301"/>
    <lineage>
        <taxon>Eukaryota</taxon>
        <taxon>Metazoa</taxon>
        <taxon>Spiralia</taxon>
        <taxon>Lophotrochozoa</taxon>
        <taxon>Platyhelminthes</taxon>
        <taxon>Rhabditophora</taxon>
        <taxon>Macrostomorpha</taxon>
        <taxon>Macrostomida</taxon>
        <taxon>Macrostomidae</taxon>
        <taxon>Macrostomum</taxon>
    </lineage>
</organism>
<dbReference type="GO" id="GO:0005739">
    <property type="term" value="C:mitochondrion"/>
    <property type="evidence" value="ECO:0007669"/>
    <property type="project" value="TreeGrafter"/>
</dbReference>
<dbReference type="GO" id="GO:0006107">
    <property type="term" value="P:oxaloacetate metabolic process"/>
    <property type="evidence" value="ECO:0007669"/>
    <property type="project" value="TreeGrafter"/>
</dbReference>
<proteinExistence type="predicted"/>
<dbReference type="GO" id="GO:0006541">
    <property type="term" value="P:glutamine metabolic process"/>
    <property type="evidence" value="ECO:0007669"/>
    <property type="project" value="TreeGrafter"/>
</dbReference>
<dbReference type="PANTHER" id="PTHR23088">
    <property type="entry name" value="NITRILASE-RELATED"/>
    <property type="match status" value="1"/>
</dbReference>
<dbReference type="GO" id="GO:0050152">
    <property type="term" value="F:omega-amidase activity"/>
    <property type="evidence" value="ECO:0007669"/>
    <property type="project" value="TreeGrafter"/>
</dbReference>
<evidence type="ECO:0000313" key="1">
    <source>
        <dbReference type="Proteomes" id="UP000095280"/>
    </source>
</evidence>
<dbReference type="GO" id="GO:0006528">
    <property type="term" value="P:asparagine metabolic process"/>
    <property type="evidence" value="ECO:0007669"/>
    <property type="project" value="TreeGrafter"/>
</dbReference>
<name>A0A1I8FNP1_9PLAT</name>
<protein>
    <submittedName>
        <fullName evidence="2">CN hydrolase domain-containing protein</fullName>
    </submittedName>
</protein>
<dbReference type="WBParaSite" id="maker-unitig_41215-snap-gene-0.2-mRNA-1">
    <property type="protein sequence ID" value="maker-unitig_41215-snap-gene-0.2-mRNA-1"/>
    <property type="gene ID" value="maker-unitig_41215-snap-gene-0.2"/>
</dbReference>
<evidence type="ECO:0000313" key="2">
    <source>
        <dbReference type="WBParaSite" id="maker-unitig_41215-snap-gene-0.2-mRNA-1"/>
    </source>
</evidence>
<dbReference type="SUPFAM" id="SSF56317">
    <property type="entry name" value="Carbon-nitrogen hydrolase"/>
    <property type="match status" value="1"/>
</dbReference>
<dbReference type="PANTHER" id="PTHR23088:SF30">
    <property type="entry name" value="OMEGA-AMIDASE NIT2"/>
    <property type="match status" value="1"/>
</dbReference>
<accession>A0A1I8FNP1</accession>
<keyword evidence="1" id="KW-1185">Reference proteome</keyword>